<sequence>MPPTPPTFGLTSLTPTQLLSRNKAGARKNPLKPHPHSLTILTAWCEKYALDRYHMPDATNLLHLLEKMNYIQGLQNESEVAEVAFRVGSILIKKFLGVKREGDGRAATAKEVGVLSGEVGGLWMEMRGEKRGEDGVGEGGDCGDGAEVGGDGGDEKKIEEVDNEVGEVEHGQEEIEEDGHGGIAAQDDSGEQDDEDSLARLENAYATRVQQPHKSTAQQFHSEGHLRKATLAAATAVDEPKTPAPTITAKVKTQSMSTPGQIKPAPAHLLKVKATNKPAQKDDVLETKLNQAKLYMAEVNKTKLDELYKQREALIKSIAARKAEEETLENKLRVKREEMVLLMMSIDA</sequence>
<reference evidence="3" key="1">
    <citation type="submission" date="2017-05" db="EMBL/GenBank/DDBJ databases">
        <authorList>
            <person name="Song R."/>
            <person name="Chenine A.L."/>
            <person name="Ruprecht R.M."/>
        </authorList>
    </citation>
    <scope>NUCLEOTIDE SEQUENCE [LARGE SCALE GENOMIC DNA]</scope>
</reference>
<proteinExistence type="predicted"/>
<dbReference type="EMBL" id="LT854268">
    <property type="protein sequence ID" value="SMR62382.1"/>
    <property type="molecule type" value="Genomic_DNA"/>
</dbReference>
<evidence type="ECO:0000256" key="1">
    <source>
        <dbReference type="SAM" id="MobiDB-lite"/>
    </source>
</evidence>
<dbReference type="Proteomes" id="UP000245764">
    <property type="component" value="Chromosome 16"/>
</dbReference>
<feature type="region of interest" description="Disordered" evidence="1">
    <location>
        <begin position="130"/>
        <end position="196"/>
    </location>
</feature>
<dbReference type="AlphaFoldDB" id="A0A2H1H9E5"/>
<evidence type="ECO:0000313" key="2">
    <source>
        <dbReference type="EMBL" id="SMR62382.1"/>
    </source>
</evidence>
<evidence type="ECO:0000313" key="3">
    <source>
        <dbReference type="Proteomes" id="UP000245764"/>
    </source>
</evidence>
<accession>A0A2H1H9E5</accession>
<organism evidence="2 3">
    <name type="scientific">Zymoseptoria tritici ST99CH_1E4</name>
    <dbReference type="NCBI Taxonomy" id="1276532"/>
    <lineage>
        <taxon>Eukaryota</taxon>
        <taxon>Fungi</taxon>
        <taxon>Dikarya</taxon>
        <taxon>Ascomycota</taxon>
        <taxon>Pezizomycotina</taxon>
        <taxon>Dothideomycetes</taxon>
        <taxon>Dothideomycetidae</taxon>
        <taxon>Mycosphaerellales</taxon>
        <taxon>Mycosphaerellaceae</taxon>
        <taxon>Zymoseptoria</taxon>
    </lineage>
</organism>
<name>A0A2H1H9E5_ZYMTR</name>
<protein>
    <submittedName>
        <fullName evidence="2">Uncharacterized protein</fullName>
    </submittedName>
</protein>
<gene>
    <name evidence="2" type="ORF">ZT1E4_G11696</name>
</gene>
<feature type="compositionally biased region" description="Gly residues" evidence="1">
    <location>
        <begin position="137"/>
        <end position="151"/>
    </location>
</feature>